<dbReference type="SUPFAM" id="SSF49313">
    <property type="entry name" value="Cadherin-like"/>
    <property type="match status" value="1"/>
</dbReference>
<proteinExistence type="predicted"/>
<dbReference type="InterPro" id="IPR015919">
    <property type="entry name" value="Cadherin-like_sf"/>
</dbReference>
<dbReference type="Gene3D" id="2.60.40.60">
    <property type="entry name" value="Cadherins"/>
    <property type="match status" value="1"/>
</dbReference>
<evidence type="ECO:0000313" key="1">
    <source>
        <dbReference type="Proteomes" id="UP000887564"/>
    </source>
</evidence>
<dbReference type="GO" id="GO:0016020">
    <property type="term" value="C:membrane"/>
    <property type="evidence" value="ECO:0007669"/>
    <property type="project" value="InterPro"/>
</dbReference>
<protein>
    <submittedName>
        <fullName evidence="2">Uncharacterized protein</fullName>
    </submittedName>
</protein>
<dbReference type="WBParaSite" id="PEQ_0000054601-mRNA-1">
    <property type="protein sequence ID" value="PEQ_0000054601-mRNA-1"/>
    <property type="gene ID" value="PEQ_0000054601"/>
</dbReference>
<dbReference type="CDD" id="cd11304">
    <property type="entry name" value="Cadherin_repeat"/>
    <property type="match status" value="1"/>
</dbReference>
<accession>A0A914R791</accession>
<organism evidence="1 2">
    <name type="scientific">Parascaris equorum</name>
    <name type="common">Equine roundworm</name>
    <dbReference type="NCBI Taxonomy" id="6256"/>
    <lineage>
        <taxon>Eukaryota</taxon>
        <taxon>Metazoa</taxon>
        <taxon>Ecdysozoa</taxon>
        <taxon>Nematoda</taxon>
        <taxon>Chromadorea</taxon>
        <taxon>Rhabditida</taxon>
        <taxon>Spirurina</taxon>
        <taxon>Ascaridomorpha</taxon>
        <taxon>Ascaridoidea</taxon>
        <taxon>Ascarididae</taxon>
        <taxon>Parascaris</taxon>
    </lineage>
</organism>
<dbReference type="GO" id="GO:0005509">
    <property type="term" value="F:calcium ion binding"/>
    <property type="evidence" value="ECO:0007669"/>
    <property type="project" value="InterPro"/>
</dbReference>
<name>A0A914R791_PAREQ</name>
<sequence length="76" mass="8298">MPVGTEVIALQAFDPDDPDAAVKYAIVDGDGMGYFTVDPAGLFFFLFPPECFPYESHFAVVNTPNPADPYTGFFRA</sequence>
<dbReference type="AlphaFoldDB" id="A0A914R791"/>
<keyword evidence="1" id="KW-1185">Reference proteome</keyword>
<reference evidence="2" key="1">
    <citation type="submission" date="2022-11" db="UniProtKB">
        <authorList>
            <consortium name="WormBaseParasite"/>
        </authorList>
    </citation>
    <scope>IDENTIFICATION</scope>
</reference>
<dbReference type="Proteomes" id="UP000887564">
    <property type="component" value="Unplaced"/>
</dbReference>
<evidence type="ECO:0000313" key="2">
    <source>
        <dbReference type="WBParaSite" id="PEQ_0000054601-mRNA-1"/>
    </source>
</evidence>